<evidence type="ECO:0000313" key="1">
    <source>
        <dbReference type="EMBL" id="JAW14443.1"/>
    </source>
</evidence>
<dbReference type="EMBL" id="GFTR01001983">
    <property type="protein sequence ID" value="JAW14443.1"/>
    <property type="molecule type" value="Transcribed_RNA"/>
</dbReference>
<protein>
    <submittedName>
        <fullName evidence="1">Uncharacterized protein</fullName>
    </submittedName>
</protein>
<reference evidence="1" key="1">
    <citation type="journal article" date="2018" name="PLoS Negl. Trop. Dis.">
        <title>An insight into the salivary gland and fat body transcriptome of Panstrongylus lignarius (Hemiptera: Heteroptera), the main vector of Chagas disease in Peru.</title>
        <authorList>
            <person name="Nevoa J.C."/>
            <person name="Mendes M.T."/>
            <person name="da Silva M.V."/>
            <person name="Soares S.C."/>
            <person name="Oliveira C.J.F."/>
            <person name="Ribeiro J.M.C."/>
        </authorList>
    </citation>
    <scope>NUCLEOTIDE SEQUENCE</scope>
</reference>
<accession>A0A224Y1D9</accession>
<proteinExistence type="predicted"/>
<organism evidence="1">
    <name type="scientific">Panstrongylus lignarius</name>
    <dbReference type="NCBI Taxonomy" id="156445"/>
    <lineage>
        <taxon>Eukaryota</taxon>
        <taxon>Metazoa</taxon>
        <taxon>Ecdysozoa</taxon>
        <taxon>Arthropoda</taxon>
        <taxon>Hexapoda</taxon>
        <taxon>Insecta</taxon>
        <taxon>Pterygota</taxon>
        <taxon>Neoptera</taxon>
        <taxon>Paraneoptera</taxon>
        <taxon>Hemiptera</taxon>
        <taxon>Heteroptera</taxon>
        <taxon>Panheteroptera</taxon>
        <taxon>Cimicomorpha</taxon>
        <taxon>Reduviidae</taxon>
        <taxon>Triatominae</taxon>
        <taxon>Panstrongylus</taxon>
    </lineage>
</organism>
<name>A0A224Y1D9_9HEMI</name>
<sequence length="118" mass="13664">MARNEEHVVWTVFQHMCWCFGLFATSATEGTNILRRHTGISRYASQRRVVYLEVSFNALVHSEPERSCLSYKKNYFPSGTLKMAYSDSLPFALGPFFEGPIPKCPPYFLYTVIHTFRI</sequence>
<dbReference type="AlphaFoldDB" id="A0A224Y1D9"/>